<evidence type="ECO:0000313" key="2">
    <source>
        <dbReference type="Proteomes" id="UP001610818"/>
    </source>
</evidence>
<keyword evidence="2" id="KW-1185">Reference proteome</keyword>
<evidence type="ECO:0000313" key="1">
    <source>
        <dbReference type="EMBL" id="MFH8543618.1"/>
    </source>
</evidence>
<comment type="caution">
    <text evidence="1">The sequence shown here is derived from an EMBL/GenBank/DDBJ whole genome shotgun (WGS) entry which is preliminary data.</text>
</comment>
<organism evidence="1 2">
    <name type="scientific">Streptomyces longisporoflavus</name>
    <dbReference type="NCBI Taxonomy" id="28044"/>
    <lineage>
        <taxon>Bacteria</taxon>
        <taxon>Bacillati</taxon>
        <taxon>Actinomycetota</taxon>
        <taxon>Actinomycetes</taxon>
        <taxon>Kitasatosporales</taxon>
        <taxon>Streptomycetaceae</taxon>
        <taxon>Streptomyces</taxon>
    </lineage>
</organism>
<evidence type="ECO:0008006" key="3">
    <source>
        <dbReference type="Google" id="ProtNLM"/>
    </source>
</evidence>
<dbReference type="RefSeq" id="WP_397706872.1">
    <property type="nucleotide sequence ID" value="NZ_JBIRGN010000001.1"/>
</dbReference>
<dbReference type="EMBL" id="JBIRGQ010000001">
    <property type="protein sequence ID" value="MFH8543618.1"/>
    <property type="molecule type" value="Genomic_DNA"/>
</dbReference>
<reference evidence="1 2" key="1">
    <citation type="submission" date="2024-10" db="EMBL/GenBank/DDBJ databases">
        <title>The Natural Products Discovery Center: Release of the First 8490 Sequenced Strains for Exploring Actinobacteria Biosynthetic Diversity.</title>
        <authorList>
            <person name="Kalkreuter E."/>
            <person name="Kautsar S.A."/>
            <person name="Yang D."/>
            <person name="Bader C.D."/>
            <person name="Teijaro C.N."/>
            <person name="Fluegel L."/>
            <person name="Davis C.M."/>
            <person name="Simpson J.R."/>
            <person name="Lauterbach L."/>
            <person name="Steele A.D."/>
            <person name="Gui C."/>
            <person name="Meng S."/>
            <person name="Li G."/>
            <person name="Viehrig K."/>
            <person name="Ye F."/>
            <person name="Su P."/>
            <person name="Kiefer A.F."/>
            <person name="Nichols A."/>
            <person name="Cepeda A.J."/>
            <person name="Yan W."/>
            <person name="Fan B."/>
            <person name="Jiang Y."/>
            <person name="Adhikari A."/>
            <person name="Zheng C.-J."/>
            <person name="Schuster L."/>
            <person name="Cowan T.M."/>
            <person name="Smanski M.J."/>
            <person name="Chevrette M.G."/>
            <person name="De Carvalho L.P.S."/>
            <person name="Shen B."/>
        </authorList>
    </citation>
    <scope>NUCLEOTIDE SEQUENCE [LARGE SCALE GENOMIC DNA]</scope>
    <source>
        <strain evidence="1 2">NPDC017990</strain>
    </source>
</reference>
<sequence>MILLWRWSAGTRHVRRAMTKAEGLIMHILLNAHGITRKIVAWTGAMAAALGCVVVSAPQAAADGKWCNNSVCIETYDSGTYLGRVEVSVVNTNQPHRISARVWTTNGWGAHTKVEDVAAFRTYRDQAYPQRHFPAGTRLCAEGFRGGDSVGLPCVTLTD</sequence>
<gene>
    <name evidence="1" type="ORF">ACH4F9_01250</name>
</gene>
<accession>A0ABW7QFW1</accession>
<proteinExistence type="predicted"/>
<name>A0ABW7QFW1_9ACTN</name>
<dbReference type="Proteomes" id="UP001610818">
    <property type="component" value="Unassembled WGS sequence"/>
</dbReference>
<protein>
    <recommendedName>
        <fullName evidence="3">Secreted protein</fullName>
    </recommendedName>
</protein>